<gene>
    <name evidence="2" type="ORF">HZS55_18005</name>
</gene>
<dbReference type="RefSeq" id="WP_179908948.1">
    <property type="nucleotide sequence ID" value="NZ_CP058910.1"/>
</dbReference>
<name>A0A7D5TQQ4_9EURY</name>
<dbReference type="Pfam" id="PF18545">
    <property type="entry name" value="HalOD1"/>
    <property type="match status" value="1"/>
</dbReference>
<protein>
    <recommendedName>
        <fullName evidence="1">Halobacterial output domain-containing protein</fullName>
    </recommendedName>
</protein>
<evidence type="ECO:0000313" key="3">
    <source>
        <dbReference type="Proteomes" id="UP000509667"/>
    </source>
</evidence>
<organism evidence="2 3">
    <name type="scientific">Halosimplex rubrum</name>
    <dbReference type="NCBI Taxonomy" id="869889"/>
    <lineage>
        <taxon>Archaea</taxon>
        <taxon>Methanobacteriati</taxon>
        <taxon>Methanobacteriota</taxon>
        <taxon>Stenosarchaea group</taxon>
        <taxon>Halobacteria</taxon>
        <taxon>Halobacteriales</taxon>
        <taxon>Haloarculaceae</taxon>
        <taxon>Halosimplex</taxon>
    </lineage>
</organism>
<dbReference type="OrthoDB" id="234774at2157"/>
<dbReference type="EMBL" id="CP058910">
    <property type="protein sequence ID" value="QLH79074.1"/>
    <property type="molecule type" value="Genomic_DNA"/>
</dbReference>
<dbReference type="Proteomes" id="UP000509667">
    <property type="component" value="Chromosome"/>
</dbReference>
<proteinExistence type="predicted"/>
<dbReference type="GeneID" id="56079798"/>
<accession>A0A7D5TQQ4</accession>
<keyword evidence="3" id="KW-1185">Reference proteome</keyword>
<sequence length="92" mass="10285">MTASTRVPDEPPIAHISIDDDEAATDALFRAARRAHLDLDEVERLHDQIDAGALDSLLSHHRRSDADGEFTLVADLWDHTFVVRPEAVEVYP</sequence>
<dbReference type="InterPro" id="IPR040624">
    <property type="entry name" value="HalOD1"/>
</dbReference>
<evidence type="ECO:0000313" key="2">
    <source>
        <dbReference type="EMBL" id="QLH79074.1"/>
    </source>
</evidence>
<feature type="domain" description="Halobacterial output" evidence="1">
    <location>
        <begin position="32"/>
        <end position="84"/>
    </location>
</feature>
<dbReference type="AlphaFoldDB" id="A0A7D5TQQ4"/>
<dbReference type="KEGG" id="hrr:HZS55_18005"/>
<reference evidence="2 3" key="1">
    <citation type="submission" date="2020-07" db="EMBL/GenBank/DDBJ databases">
        <title>Halosimplex pelagicum sp. nov. and Halosimplex rubrum sp. nov., isolated from salted brown alga Laminaria, and emended description of the genus Halosimplex.</title>
        <authorList>
            <person name="Cui H."/>
        </authorList>
    </citation>
    <scope>NUCLEOTIDE SEQUENCE [LARGE SCALE GENOMIC DNA]</scope>
    <source>
        <strain evidence="2 3">R27</strain>
    </source>
</reference>
<evidence type="ECO:0000259" key="1">
    <source>
        <dbReference type="Pfam" id="PF18545"/>
    </source>
</evidence>